<dbReference type="RefSeq" id="WP_091409810.1">
    <property type="nucleotide sequence ID" value="NZ_LT629749.1"/>
</dbReference>
<dbReference type="GO" id="GO:0005886">
    <property type="term" value="C:plasma membrane"/>
    <property type="evidence" value="ECO:0007669"/>
    <property type="project" value="TreeGrafter"/>
</dbReference>
<dbReference type="SUPFAM" id="SSF53448">
    <property type="entry name" value="Nucleotide-diphospho-sugar transferases"/>
    <property type="match status" value="1"/>
</dbReference>
<evidence type="ECO:0000259" key="8">
    <source>
        <dbReference type="Pfam" id="PF13632"/>
    </source>
</evidence>
<dbReference type="STRING" id="546871.SAMN04488543_0540"/>
<dbReference type="Gene3D" id="3.90.550.10">
    <property type="entry name" value="Spore Coat Polysaccharide Biosynthesis Protein SpsA, Chain A"/>
    <property type="match status" value="1"/>
</dbReference>
<dbReference type="GO" id="GO:0016758">
    <property type="term" value="F:hexosyltransferase activity"/>
    <property type="evidence" value="ECO:0007669"/>
    <property type="project" value="TreeGrafter"/>
</dbReference>
<dbReference type="OrthoDB" id="9806824at2"/>
<dbReference type="CDD" id="cd06421">
    <property type="entry name" value="CESA_CelA_like"/>
    <property type="match status" value="1"/>
</dbReference>
<protein>
    <submittedName>
        <fullName evidence="9">Cellulose synthase (UDP-forming)</fullName>
    </submittedName>
</protein>
<gene>
    <name evidence="9" type="ORF">SAMN04488543_0540</name>
</gene>
<evidence type="ECO:0000256" key="3">
    <source>
        <dbReference type="ARBA" id="ARBA00022679"/>
    </source>
</evidence>
<dbReference type="EMBL" id="LT629749">
    <property type="protein sequence ID" value="SDR81514.1"/>
    <property type="molecule type" value="Genomic_DNA"/>
</dbReference>
<dbReference type="InterPro" id="IPR029044">
    <property type="entry name" value="Nucleotide-diphossugar_trans"/>
</dbReference>
<dbReference type="PANTHER" id="PTHR43867">
    <property type="entry name" value="CELLULOSE SYNTHASE CATALYTIC SUBUNIT A [UDP-FORMING]"/>
    <property type="match status" value="1"/>
</dbReference>
<evidence type="ECO:0000256" key="7">
    <source>
        <dbReference type="SAM" id="Phobius"/>
    </source>
</evidence>
<dbReference type="InterPro" id="IPR001173">
    <property type="entry name" value="Glyco_trans_2-like"/>
</dbReference>
<keyword evidence="6 7" id="KW-0472">Membrane</keyword>
<evidence type="ECO:0000313" key="9">
    <source>
        <dbReference type="EMBL" id="SDR81514.1"/>
    </source>
</evidence>
<reference evidence="9 10" key="1">
    <citation type="submission" date="2016-10" db="EMBL/GenBank/DDBJ databases">
        <authorList>
            <person name="de Groot N.N."/>
        </authorList>
    </citation>
    <scope>NUCLEOTIDE SEQUENCE [LARGE SCALE GENOMIC DNA]</scope>
    <source>
        <strain evidence="9 10">DSM 21741</strain>
    </source>
</reference>
<keyword evidence="4 7" id="KW-0812">Transmembrane</keyword>
<dbReference type="AlphaFoldDB" id="A0A1H1M3X2"/>
<feature type="domain" description="Glycosyltransferase 2-like" evidence="8">
    <location>
        <begin position="207"/>
        <end position="416"/>
    </location>
</feature>
<sequence length="672" mass="73369">MTVRPRPRMPVLIRAGRASVTSGARLASWANLLGRPRPEGSRSRQMAHLGGLASITALTLYLTWRLLFTLPAGGFDLATALVLVAFEAVPLSGIVFRTITLWNIDTVGPDPVTDADPGHRSVVFIPTYNEPVEVIAPTIAAACELRPAHQTWVLDDGDRPWVEEMATRYGARYVRRDEHTHAKAGNMNHALALLQAEVAAGAEPVDVIAVLDCDHVPLPTFLTDTLGWFDDPEVALVQAPQAYYNVGAFDDDGETGEQGMFFYVLMPARNKDGAGPFWCGSTSLIRTAALAGVGGVSTDTIVEDMHTTLNLLRAGWKTTYHHQVLAVGLAPSTPDQYLLQRRRWGMGSMQVLVKERLWAAKRWLSWRNYYEYLSGTLFWLEGVGTAVSFLIPAAILVSGAQTSTASPLAFTIAFLLMFSTRLWGAKQLFRMHLRWRTAFALRILRVPVGLSCLWWLLTRRELKFEVTPKSGASGRARGKVPGVLWGLVALTLFVVVYGVLGISGWAPWTVTVGGTIASGIWLVFALVVLSLGLRRIHDSAYATSRRNAYRAPVRAAINLNGQRGELVDLSVGGAAVQLPQGTLNETAGLVTLHLPGTSEVQLETVRVRHADGVDHVSLRVPAHDWDTYRALSLWLFHTPPGVVDGLPPQAPAVAATLPSGRSRRPVLVRQHG</sequence>
<evidence type="ECO:0000256" key="4">
    <source>
        <dbReference type="ARBA" id="ARBA00022692"/>
    </source>
</evidence>
<dbReference type="PANTHER" id="PTHR43867:SF2">
    <property type="entry name" value="CELLULOSE SYNTHASE CATALYTIC SUBUNIT A [UDP-FORMING]"/>
    <property type="match status" value="1"/>
</dbReference>
<dbReference type="InterPro" id="IPR050321">
    <property type="entry name" value="Glycosyltr_2/OpgH_subfam"/>
</dbReference>
<feature type="transmembrane region" description="Helical" evidence="7">
    <location>
        <begin position="377"/>
        <end position="399"/>
    </location>
</feature>
<organism evidence="9 10">
    <name type="scientific">Friedmanniella luteola</name>
    <dbReference type="NCBI Taxonomy" id="546871"/>
    <lineage>
        <taxon>Bacteria</taxon>
        <taxon>Bacillati</taxon>
        <taxon>Actinomycetota</taxon>
        <taxon>Actinomycetes</taxon>
        <taxon>Propionibacteriales</taxon>
        <taxon>Nocardioidaceae</taxon>
        <taxon>Friedmanniella</taxon>
    </lineage>
</organism>
<dbReference type="Proteomes" id="UP000199092">
    <property type="component" value="Chromosome I"/>
</dbReference>
<evidence type="ECO:0000256" key="5">
    <source>
        <dbReference type="ARBA" id="ARBA00022989"/>
    </source>
</evidence>
<keyword evidence="5 7" id="KW-1133">Transmembrane helix</keyword>
<dbReference type="SUPFAM" id="SSF141371">
    <property type="entry name" value="PilZ domain-like"/>
    <property type="match status" value="1"/>
</dbReference>
<evidence type="ECO:0000256" key="6">
    <source>
        <dbReference type="ARBA" id="ARBA00023136"/>
    </source>
</evidence>
<feature type="transmembrane region" description="Helical" evidence="7">
    <location>
        <begin position="483"/>
        <end position="506"/>
    </location>
</feature>
<feature type="transmembrane region" description="Helical" evidence="7">
    <location>
        <begin position="73"/>
        <end position="96"/>
    </location>
</feature>
<name>A0A1H1M3X2_9ACTN</name>
<accession>A0A1H1M3X2</accession>
<evidence type="ECO:0000313" key="10">
    <source>
        <dbReference type="Proteomes" id="UP000199092"/>
    </source>
</evidence>
<keyword evidence="2" id="KW-0328">Glycosyltransferase</keyword>
<keyword evidence="10" id="KW-1185">Reference proteome</keyword>
<feature type="transmembrane region" description="Helical" evidence="7">
    <location>
        <begin position="405"/>
        <end position="424"/>
    </location>
</feature>
<evidence type="ECO:0000256" key="2">
    <source>
        <dbReference type="ARBA" id="ARBA00022676"/>
    </source>
</evidence>
<feature type="transmembrane region" description="Helical" evidence="7">
    <location>
        <begin position="512"/>
        <end position="533"/>
    </location>
</feature>
<keyword evidence="3" id="KW-0808">Transferase</keyword>
<dbReference type="Pfam" id="PF13632">
    <property type="entry name" value="Glyco_trans_2_3"/>
    <property type="match status" value="1"/>
</dbReference>
<dbReference type="Gene3D" id="2.40.10.220">
    <property type="entry name" value="predicted glycosyltransferase like domains"/>
    <property type="match status" value="1"/>
</dbReference>
<comment type="subcellular location">
    <subcellularLocation>
        <location evidence="1">Membrane</location>
        <topology evidence="1">Multi-pass membrane protein</topology>
    </subcellularLocation>
</comment>
<feature type="transmembrane region" description="Helical" evidence="7">
    <location>
        <begin position="46"/>
        <end position="67"/>
    </location>
</feature>
<proteinExistence type="predicted"/>
<evidence type="ECO:0000256" key="1">
    <source>
        <dbReference type="ARBA" id="ARBA00004141"/>
    </source>
</evidence>